<evidence type="ECO:0000256" key="3">
    <source>
        <dbReference type="ARBA" id="ARBA00023242"/>
    </source>
</evidence>
<evidence type="ECO:0000313" key="8">
    <source>
        <dbReference type="Proteomes" id="UP000193067"/>
    </source>
</evidence>
<sequence length="850" mass="92879">MSALFGQGLASAQCQCVPQLSSATWPPSSVLRLRSSHPAFAPPPSMNNVHDPSRGDYPPLPKRPRISNPPPPSAFIPSPPGPSTAPIPDQDGAADAASKKNRKRPLSCGECRRLKLKCDRVFPCQSCCKRGCAEICPDGALTGGKGSRFILANTEQLHEKIKSMSGRIRELEDALHEARPGHPLLRDDLLSIKKSTELFGVDSASNHSPAAEGSRRSDFHHSLPSSSSPLRDDRQSLSPAYYNGNHDDLGIPRDILQVSDKFPAPSAITFELNPDLRQRIVEMLPPQAEARYLLEQAAEHAAWHENSDGSDGVPNMVHSVYNCSVSTLHPHRLSYFLIILALGVCVDQRRSHQSWVRDAERYHSLARAALCENSVIDEPSVDAINSLFYMTRYLVLFSVEKKDAVEYGWAILGIASKLAVGIGLHRNSSRSKVIPEELDKRKTLLWYMLVVDHRLGLMLRRPPSIAMRYVDVEPPSGGEYAAAGLKYSYQRWHYTFTTQCLSPILELVVSPNSPPYTDVLHLDARVRDYEPPPLAAPGPASGNGLCLMQAWTNMTRDIAILNLHRQYFTQALGEGLWANHRYACSVVAVYQASLNVLWSLETYYRQQPEYSVRLQVLWFNGLSAAMALSLLLCRAPPSVMTSNALLELAKLLRLFTDVSDRCPTASKGLPILERLFERSRAHYLQGRYGMHQECDPDDEVCKIATRTGIFAQPSASNTDPDIAPFPSQGAHPSLVRAFEEAIATTPPPNDPILMPGPLHLVVPASASANGLGANGGPGMSVGAGVGVGAGVERNGASSTGFGVSAERSGCQTDSFGPNAGPGNAQSAFTLGQNLKWLSQEYSESGWMTWF</sequence>
<dbReference type="InterPro" id="IPR017896">
    <property type="entry name" value="4Fe4S_Fe-S-bd"/>
</dbReference>
<evidence type="ECO:0000313" key="7">
    <source>
        <dbReference type="EMBL" id="OSD07208.1"/>
    </source>
</evidence>
<evidence type="ECO:0000256" key="1">
    <source>
        <dbReference type="ARBA" id="ARBA00004123"/>
    </source>
</evidence>
<feature type="domain" description="Zn(2)-C6 fungal-type" evidence="5">
    <location>
        <begin position="107"/>
        <end position="136"/>
    </location>
</feature>
<dbReference type="EMBL" id="KZ084088">
    <property type="protein sequence ID" value="OSD07208.1"/>
    <property type="molecule type" value="Genomic_DNA"/>
</dbReference>
<dbReference type="OrthoDB" id="424974at2759"/>
<dbReference type="GO" id="GO:0003677">
    <property type="term" value="F:DNA binding"/>
    <property type="evidence" value="ECO:0007669"/>
    <property type="project" value="InterPro"/>
</dbReference>
<dbReference type="Gene3D" id="4.10.240.10">
    <property type="entry name" value="Zn(2)-C6 fungal-type DNA-binding domain"/>
    <property type="match status" value="1"/>
</dbReference>
<keyword evidence="8" id="KW-1185">Reference proteome</keyword>
<evidence type="ECO:0000256" key="4">
    <source>
        <dbReference type="SAM" id="MobiDB-lite"/>
    </source>
</evidence>
<dbReference type="CDD" id="cd12148">
    <property type="entry name" value="fungal_TF_MHR"/>
    <property type="match status" value="1"/>
</dbReference>
<keyword evidence="2" id="KW-0479">Metal-binding</keyword>
<accession>A0A1Y2J1D6</accession>
<dbReference type="PROSITE" id="PS51379">
    <property type="entry name" value="4FE4S_FER_2"/>
    <property type="match status" value="1"/>
</dbReference>
<dbReference type="Proteomes" id="UP000193067">
    <property type="component" value="Unassembled WGS sequence"/>
</dbReference>
<reference evidence="7 8" key="1">
    <citation type="journal article" date="2015" name="Biotechnol. Biofuels">
        <title>Enhanced degradation of softwood versus hardwood by the white-rot fungus Pycnoporus coccineus.</title>
        <authorList>
            <person name="Couturier M."/>
            <person name="Navarro D."/>
            <person name="Chevret D."/>
            <person name="Henrissat B."/>
            <person name="Piumi F."/>
            <person name="Ruiz-Duenas F.J."/>
            <person name="Martinez A.T."/>
            <person name="Grigoriev I.V."/>
            <person name="Riley R."/>
            <person name="Lipzen A."/>
            <person name="Berrin J.G."/>
            <person name="Master E.R."/>
            <person name="Rosso M.N."/>
        </authorList>
    </citation>
    <scope>NUCLEOTIDE SEQUENCE [LARGE SCALE GENOMIC DNA]</scope>
    <source>
        <strain evidence="7 8">BRFM310</strain>
    </source>
</reference>
<dbReference type="InterPro" id="IPR036864">
    <property type="entry name" value="Zn2-C6_fun-type_DNA-bd_sf"/>
</dbReference>
<dbReference type="STRING" id="1353009.A0A1Y2J1D6"/>
<gene>
    <name evidence="7" type="ORF">PYCCODRAFT_1463504</name>
</gene>
<dbReference type="AlphaFoldDB" id="A0A1Y2J1D6"/>
<dbReference type="InterPro" id="IPR050613">
    <property type="entry name" value="Sec_Metabolite_Reg"/>
</dbReference>
<dbReference type="PROSITE" id="PS00463">
    <property type="entry name" value="ZN2_CY6_FUNGAL_1"/>
    <property type="match status" value="1"/>
</dbReference>
<evidence type="ECO:0008006" key="9">
    <source>
        <dbReference type="Google" id="ProtNLM"/>
    </source>
</evidence>
<dbReference type="InterPro" id="IPR007219">
    <property type="entry name" value="XnlR_reg_dom"/>
</dbReference>
<protein>
    <recommendedName>
        <fullName evidence="9">Zn(2)-C6 fungal-type domain-containing protein</fullName>
    </recommendedName>
</protein>
<dbReference type="SMART" id="SM00906">
    <property type="entry name" value="Fungal_trans"/>
    <property type="match status" value="1"/>
</dbReference>
<organism evidence="7 8">
    <name type="scientific">Trametes coccinea (strain BRFM310)</name>
    <name type="common">Pycnoporus coccineus</name>
    <dbReference type="NCBI Taxonomy" id="1353009"/>
    <lineage>
        <taxon>Eukaryota</taxon>
        <taxon>Fungi</taxon>
        <taxon>Dikarya</taxon>
        <taxon>Basidiomycota</taxon>
        <taxon>Agaricomycotina</taxon>
        <taxon>Agaricomycetes</taxon>
        <taxon>Polyporales</taxon>
        <taxon>Polyporaceae</taxon>
        <taxon>Trametes</taxon>
    </lineage>
</organism>
<dbReference type="GO" id="GO:0005634">
    <property type="term" value="C:nucleus"/>
    <property type="evidence" value="ECO:0007669"/>
    <property type="project" value="UniProtKB-SubCell"/>
</dbReference>
<feature type="compositionally biased region" description="Pro residues" evidence="4">
    <location>
        <begin position="67"/>
        <end position="85"/>
    </location>
</feature>
<proteinExistence type="predicted"/>
<comment type="subcellular location">
    <subcellularLocation>
        <location evidence="1">Nucleus</location>
    </subcellularLocation>
</comment>
<keyword evidence="3" id="KW-0539">Nucleus</keyword>
<feature type="region of interest" description="Disordered" evidence="4">
    <location>
        <begin position="202"/>
        <end position="245"/>
    </location>
</feature>
<feature type="region of interest" description="Disordered" evidence="4">
    <location>
        <begin position="35"/>
        <end position="101"/>
    </location>
</feature>
<evidence type="ECO:0000259" key="6">
    <source>
        <dbReference type="PROSITE" id="PS51379"/>
    </source>
</evidence>
<dbReference type="PANTHER" id="PTHR31001">
    <property type="entry name" value="UNCHARACTERIZED TRANSCRIPTIONAL REGULATORY PROTEIN"/>
    <property type="match status" value="1"/>
</dbReference>
<evidence type="ECO:0000256" key="2">
    <source>
        <dbReference type="ARBA" id="ARBA00022723"/>
    </source>
</evidence>
<dbReference type="Pfam" id="PF04082">
    <property type="entry name" value="Fungal_trans"/>
    <property type="match status" value="1"/>
</dbReference>
<feature type="domain" description="4Fe-4S ferredoxin-type" evidence="6">
    <location>
        <begin position="114"/>
        <end position="146"/>
    </location>
</feature>
<evidence type="ECO:0000259" key="5">
    <source>
        <dbReference type="PROSITE" id="PS50048"/>
    </source>
</evidence>
<dbReference type="GO" id="GO:0000981">
    <property type="term" value="F:DNA-binding transcription factor activity, RNA polymerase II-specific"/>
    <property type="evidence" value="ECO:0007669"/>
    <property type="project" value="InterPro"/>
</dbReference>
<dbReference type="GO" id="GO:0006351">
    <property type="term" value="P:DNA-templated transcription"/>
    <property type="evidence" value="ECO:0007669"/>
    <property type="project" value="InterPro"/>
</dbReference>
<dbReference type="PROSITE" id="PS50048">
    <property type="entry name" value="ZN2_CY6_FUNGAL_2"/>
    <property type="match status" value="1"/>
</dbReference>
<dbReference type="SMART" id="SM00066">
    <property type="entry name" value="GAL4"/>
    <property type="match status" value="1"/>
</dbReference>
<name>A0A1Y2J1D6_TRAC3</name>
<dbReference type="InterPro" id="IPR001138">
    <property type="entry name" value="Zn2Cys6_DnaBD"/>
</dbReference>
<dbReference type="GO" id="GO:0008270">
    <property type="term" value="F:zinc ion binding"/>
    <property type="evidence" value="ECO:0007669"/>
    <property type="project" value="InterPro"/>
</dbReference>
<dbReference type="CDD" id="cd00067">
    <property type="entry name" value="GAL4"/>
    <property type="match status" value="1"/>
</dbReference>
<dbReference type="PANTHER" id="PTHR31001:SF56">
    <property type="entry name" value="ZN(2)-C6 FUNGAL-TYPE DOMAIN-CONTAINING PROTEIN"/>
    <property type="match status" value="1"/>
</dbReference>